<accession>A0AAP9NK13</accession>
<name>A0AAP9NK13_9GAMM</name>
<sequence length="50" mass="5805">MILFEDQRAMLRQVAQALGAGWATRTRMTATSYSFLSCWQHRFPLKAHGY</sequence>
<evidence type="ECO:0000313" key="1">
    <source>
        <dbReference type="EMBL" id="QKS23363.1"/>
    </source>
</evidence>
<evidence type="ECO:0000313" key="2">
    <source>
        <dbReference type="Proteomes" id="UP000509761"/>
    </source>
</evidence>
<protein>
    <submittedName>
        <fullName evidence="1">Uncharacterized protein</fullName>
    </submittedName>
</protein>
<reference evidence="1 2" key="1">
    <citation type="submission" date="2019-12" db="EMBL/GenBank/DDBJ databases">
        <title>Genome sequencing and assembly of endphytes of Porphyra tenera.</title>
        <authorList>
            <person name="Park J.M."/>
            <person name="Shin R."/>
            <person name="Jo S.H."/>
        </authorList>
    </citation>
    <scope>NUCLEOTIDE SEQUENCE [LARGE SCALE GENOMIC DNA]</scope>
    <source>
        <strain evidence="1 2">GPM3</strain>
    </source>
</reference>
<dbReference type="EMBL" id="CP054580">
    <property type="protein sequence ID" value="QKS23363.1"/>
    <property type="molecule type" value="Genomic_DNA"/>
</dbReference>
<proteinExistence type="predicted"/>
<dbReference type="Proteomes" id="UP000509761">
    <property type="component" value="Chromosome"/>
</dbReference>
<keyword evidence="2" id="KW-1185">Reference proteome</keyword>
<gene>
    <name evidence="1" type="ORF">FX987_01118</name>
</gene>
<organism evidence="1 2">
    <name type="scientific">Vreelandella titanicae</name>
    <dbReference type="NCBI Taxonomy" id="664683"/>
    <lineage>
        <taxon>Bacteria</taxon>
        <taxon>Pseudomonadati</taxon>
        <taxon>Pseudomonadota</taxon>
        <taxon>Gammaproteobacteria</taxon>
        <taxon>Oceanospirillales</taxon>
        <taxon>Halomonadaceae</taxon>
        <taxon>Vreelandella</taxon>
    </lineage>
</organism>
<dbReference type="AlphaFoldDB" id="A0AAP9NK13"/>